<keyword evidence="1" id="KW-0378">Hydrolase</keyword>
<dbReference type="Gene3D" id="3.30.450.20">
    <property type="entry name" value="PAS domain"/>
    <property type="match status" value="2"/>
</dbReference>
<dbReference type="InterPro" id="IPR001932">
    <property type="entry name" value="PPM-type_phosphatase-like_dom"/>
</dbReference>
<dbReference type="CDD" id="cd00130">
    <property type="entry name" value="PAS"/>
    <property type="match status" value="1"/>
</dbReference>
<dbReference type="SUPFAM" id="SSF81606">
    <property type="entry name" value="PP2C-like"/>
    <property type="match status" value="1"/>
</dbReference>
<dbReference type="EMBL" id="QGGR01000006">
    <property type="protein sequence ID" value="PWK48358.1"/>
    <property type="molecule type" value="Genomic_DNA"/>
</dbReference>
<comment type="caution">
    <text evidence="3">The sequence shown here is derived from an EMBL/GenBank/DDBJ whole genome shotgun (WGS) entry which is preliminary data.</text>
</comment>
<dbReference type="Gene3D" id="3.60.40.10">
    <property type="entry name" value="PPM-type phosphatase domain"/>
    <property type="match status" value="1"/>
</dbReference>
<dbReference type="PROSITE" id="PS50112">
    <property type="entry name" value="PAS"/>
    <property type="match status" value="1"/>
</dbReference>
<feature type="domain" description="PAS" evidence="2">
    <location>
        <begin position="32"/>
        <end position="98"/>
    </location>
</feature>
<dbReference type="InterPro" id="IPR003018">
    <property type="entry name" value="GAF"/>
</dbReference>
<dbReference type="Gene3D" id="3.30.450.40">
    <property type="match status" value="1"/>
</dbReference>
<evidence type="ECO:0000256" key="1">
    <source>
        <dbReference type="ARBA" id="ARBA00022801"/>
    </source>
</evidence>
<dbReference type="Proteomes" id="UP000245697">
    <property type="component" value="Unassembled WGS sequence"/>
</dbReference>
<dbReference type="InterPro" id="IPR052016">
    <property type="entry name" value="Bact_Sigma-Reg"/>
</dbReference>
<dbReference type="InterPro" id="IPR036457">
    <property type="entry name" value="PPM-type-like_dom_sf"/>
</dbReference>
<dbReference type="SUPFAM" id="SSF55785">
    <property type="entry name" value="PYP-like sensor domain (PAS domain)"/>
    <property type="match status" value="1"/>
</dbReference>
<dbReference type="GO" id="GO:0016791">
    <property type="term" value="F:phosphatase activity"/>
    <property type="evidence" value="ECO:0007669"/>
    <property type="project" value="TreeGrafter"/>
</dbReference>
<dbReference type="InterPro" id="IPR035965">
    <property type="entry name" value="PAS-like_dom_sf"/>
</dbReference>
<dbReference type="Pfam" id="PF13426">
    <property type="entry name" value="PAS_9"/>
    <property type="match status" value="1"/>
</dbReference>
<reference evidence="3 4" key="1">
    <citation type="submission" date="2018-05" db="EMBL/GenBank/DDBJ databases">
        <title>Genomic Encyclopedia of Archaeal and Bacterial Type Strains, Phase II (KMG-II): from individual species to whole genera.</title>
        <authorList>
            <person name="Goeker M."/>
        </authorList>
    </citation>
    <scope>NUCLEOTIDE SEQUENCE [LARGE SCALE GENOMIC DNA]</scope>
    <source>
        <strain evidence="3 4">DSM 45184</strain>
    </source>
</reference>
<dbReference type="SUPFAM" id="SSF55781">
    <property type="entry name" value="GAF domain-like"/>
    <property type="match status" value="1"/>
</dbReference>
<dbReference type="SMART" id="SM00331">
    <property type="entry name" value="PP2C_SIG"/>
    <property type="match status" value="1"/>
</dbReference>
<dbReference type="PANTHER" id="PTHR43156">
    <property type="entry name" value="STAGE II SPORULATION PROTEIN E-RELATED"/>
    <property type="match status" value="1"/>
</dbReference>
<dbReference type="InterPro" id="IPR029016">
    <property type="entry name" value="GAF-like_dom_sf"/>
</dbReference>
<dbReference type="Pfam" id="PF08448">
    <property type="entry name" value="PAS_4"/>
    <property type="match status" value="1"/>
</dbReference>
<dbReference type="AlphaFoldDB" id="A0A316FHF3"/>
<proteinExistence type="predicted"/>
<dbReference type="PANTHER" id="PTHR43156:SF2">
    <property type="entry name" value="STAGE II SPORULATION PROTEIN E"/>
    <property type="match status" value="1"/>
</dbReference>
<organism evidence="3 4">
    <name type="scientific">Actinoplanes xinjiangensis</name>
    <dbReference type="NCBI Taxonomy" id="512350"/>
    <lineage>
        <taxon>Bacteria</taxon>
        <taxon>Bacillati</taxon>
        <taxon>Actinomycetota</taxon>
        <taxon>Actinomycetes</taxon>
        <taxon>Micromonosporales</taxon>
        <taxon>Micromonosporaceae</taxon>
        <taxon>Actinoplanes</taxon>
    </lineage>
</organism>
<evidence type="ECO:0000313" key="3">
    <source>
        <dbReference type="EMBL" id="PWK48358.1"/>
    </source>
</evidence>
<dbReference type="RefSeq" id="WP_109593391.1">
    <property type="nucleotide sequence ID" value="NZ_BONA01000039.1"/>
</dbReference>
<accession>A0A316FHF3</accession>
<dbReference type="InterPro" id="IPR000014">
    <property type="entry name" value="PAS"/>
</dbReference>
<evidence type="ECO:0000259" key="2">
    <source>
        <dbReference type="PROSITE" id="PS50112"/>
    </source>
</evidence>
<gene>
    <name evidence="3" type="ORF">BC793_106388</name>
</gene>
<evidence type="ECO:0000313" key="4">
    <source>
        <dbReference type="Proteomes" id="UP000245697"/>
    </source>
</evidence>
<dbReference type="OrthoDB" id="118142at2"/>
<dbReference type="Pfam" id="PF13185">
    <property type="entry name" value="GAF_2"/>
    <property type="match status" value="1"/>
</dbReference>
<name>A0A316FHF3_9ACTN</name>
<dbReference type="Pfam" id="PF07228">
    <property type="entry name" value="SpoIIE"/>
    <property type="match status" value="1"/>
</dbReference>
<keyword evidence="4" id="KW-1185">Reference proteome</keyword>
<dbReference type="InterPro" id="IPR013656">
    <property type="entry name" value="PAS_4"/>
</dbReference>
<protein>
    <submittedName>
        <fullName evidence="3">Serine phosphatase RsbU (Regulator of sigma subunit)</fullName>
    </submittedName>
</protein>
<sequence>MADGPDTPHLADVRALLDADPHGCALACSVRDTDGTIVDFTLVHLNAAGARFLGRPPDELVGRTYRELWPETVTDGTLPRYRQVVNDRAPLNRTVYYDRATVSGHFEFRVVPFGDGFVARFVDLTKLTLGPEASAGVHLYDALDAAFDGFALLRAVRDDTGAIEDFTREYVNQVGAKLAGRTVEDLVGGRIRDSDGDTPLFGPLCQVTDDGEVWQERLTAPGTAQVWEVKIARVDVDVVAVSYRDITDHVDQQEQLARGAAAVHAAAIRTDALQAVTAALVAASTPDEVYAAMGTVLRPSAGGNGLVVLLAEDGRLVLRYHAGYEPDVVSRLRELPLTHPYPAVRVGTDGEPRFLRSPAEFAAEQPDTTTAISGGGRRAWAFLPLSTGGQLLGALVIGYARPRDFDAGERADLMAFSRLAAQALQRSLLFQAQMSIAADLQRTLLPAALPPLRGARHAVRYLPWTHGADVGGDWYDVIPLGPDTAALVIGDVAGHSVTAAATMGQLRNALRAYAVDGHGPAAVLRRVNDLLLRLEPEAMATCCYLELNLADGTVTGVLAGHPAPILRAGDETRRLPLPPQPPLGVRGARYHDTALELPPHSDLVLYTDGLVEDRQYPIDRGMDDLCAAVRSAPAGDPHALIDHILHAGVGPTPRRDDVAILALTVDTACGGRPAVHARRP</sequence>